<protein>
    <recommendedName>
        <fullName evidence="2">DUF2293 domain-containing protein</fullName>
    </recommendedName>
</protein>
<name>A0A6A6SDM1_9PLEO</name>
<organism evidence="3 4">
    <name type="scientific">Massarina eburnea CBS 473.64</name>
    <dbReference type="NCBI Taxonomy" id="1395130"/>
    <lineage>
        <taxon>Eukaryota</taxon>
        <taxon>Fungi</taxon>
        <taxon>Dikarya</taxon>
        <taxon>Ascomycota</taxon>
        <taxon>Pezizomycotina</taxon>
        <taxon>Dothideomycetes</taxon>
        <taxon>Pleosporomycetidae</taxon>
        <taxon>Pleosporales</taxon>
        <taxon>Massarineae</taxon>
        <taxon>Massarinaceae</taxon>
        <taxon>Massarina</taxon>
    </lineage>
</organism>
<evidence type="ECO:0000313" key="3">
    <source>
        <dbReference type="EMBL" id="KAF2645247.1"/>
    </source>
</evidence>
<reference evidence="3" key="1">
    <citation type="journal article" date="2020" name="Stud. Mycol.">
        <title>101 Dothideomycetes genomes: a test case for predicting lifestyles and emergence of pathogens.</title>
        <authorList>
            <person name="Haridas S."/>
            <person name="Albert R."/>
            <person name="Binder M."/>
            <person name="Bloem J."/>
            <person name="Labutti K."/>
            <person name="Salamov A."/>
            <person name="Andreopoulos B."/>
            <person name="Baker S."/>
            <person name="Barry K."/>
            <person name="Bills G."/>
            <person name="Bluhm B."/>
            <person name="Cannon C."/>
            <person name="Castanera R."/>
            <person name="Culley D."/>
            <person name="Daum C."/>
            <person name="Ezra D."/>
            <person name="Gonzalez J."/>
            <person name="Henrissat B."/>
            <person name="Kuo A."/>
            <person name="Liang C."/>
            <person name="Lipzen A."/>
            <person name="Lutzoni F."/>
            <person name="Magnuson J."/>
            <person name="Mondo S."/>
            <person name="Nolan M."/>
            <person name="Ohm R."/>
            <person name="Pangilinan J."/>
            <person name="Park H.-J."/>
            <person name="Ramirez L."/>
            <person name="Alfaro M."/>
            <person name="Sun H."/>
            <person name="Tritt A."/>
            <person name="Yoshinaga Y."/>
            <person name="Zwiers L.-H."/>
            <person name="Turgeon B."/>
            <person name="Goodwin S."/>
            <person name="Spatafora J."/>
            <person name="Crous P."/>
            <person name="Grigoriev I."/>
        </authorList>
    </citation>
    <scope>NUCLEOTIDE SEQUENCE</scope>
    <source>
        <strain evidence="3">CBS 473.64</strain>
    </source>
</reference>
<dbReference type="PANTHER" id="PTHR38113">
    <property type="match status" value="1"/>
</dbReference>
<dbReference type="OrthoDB" id="5288828at2759"/>
<dbReference type="EMBL" id="MU006777">
    <property type="protein sequence ID" value="KAF2645247.1"/>
    <property type="molecule type" value="Genomic_DNA"/>
</dbReference>
<keyword evidence="4" id="KW-1185">Reference proteome</keyword>
<feature type="domain" description="DUF2293" evidence="2">
    <location>
        <begin position="147"/>
        <end position="230"/>
    </location>
</feature>
<sequence>RYKVVLEAVTEKKRKLHSVLTFQDQAPRGFGFIPVGFGEVTEWCKEQCRQRGRDVHIVSNGNPSRADPDKISSHVHRIGHHFPLDIIEPACKKFGYTFSPTNGLEKIETQSYGVDYFERRFADYYKKQQLSGHFGSETETKDYISGAVRELFPKIPEADLTSIVNHAFQEGTDRVGNAKELPLARRVQLAVVAHIRHTYTEYDSILKSGSWLEARQKAELPSLAKLKEWRDEEGQDSNELEETFREIIVIDDDDHETSPAADVDERELSMEIVSSRATARDLQPEPADRYRRYDPYVNRSPRRTIFLTRPPARPSYSAAPPGSYPAPQPSPAHFRMETRPPPPPPLIANEPWRFRPELAHLARPRPIDPYVVTTRVAHAANPHRSMREPVRAPRPVEVRGSDGRFYIVSILGNLPTDR</sequence>
<dbReference type="PANTHER" id="PTHR38113:SF1">
    <property type="entry name" value="DUF2293 DOMAIN-CONTAINING PROTEIN"/>
    <property type="match status" value="1"/>
</dbReference>
<accession>A0A6A6SDM1</accession>
<evidence type="ECO:0000256" key="1">
    <source>
        <dbReference type="SAM" id="MobiDB-lite"/>
    </source>
</evidence>
<evidence type="ECO:0000259" key="2">
    <source>
        <dbReference type="Pfam" id="PF10056"/>
    </source>
</evidence>
<feature type="non-terminal residue" evidence="3">
    <location>
        <position position="1"/>
    </location>
</feature>
<gene>
    <name evidence="3" type="ORF">P280DRAFT_388894</name>
</gene>
<dbReference type="AlphaFoldDB" id="A0A6A6SDM1"/>
<dbReference type="Pfam" id="PF10056">
    <property type="entry name" value="DUF2293"/>
    <property type="match status" value="1"/>
</dbReference>
<dbReference type="Proteomes" id="UP000799753">
    <property type="component" value="Unassembled WGS sequence"/>
</dbReference>
<feature type="region of interest" description="Disordered" evidence="1">
    <location>
        <begin position="307"/>
        <end position="339"/>
    </location>
</feature>
<evidence type="ECO:0000313" key="4">
    <source>
        <dbReference type="Proteomes" id="UP000799753"/>
    </source>
</evidence>
<dbReference type="InterPro" id="IPR018744">
    <property type="entry name" value="DUF2293"/>
</dbReference>
<proteinExistence type="predicted"/>